<dbReference type="InterPro" id="IPR038706">
    <property type="entry name" value="Type_VI_SciN-like_sf"/>
</dbReference>
<dbReference type="EMBL" id="MTEJ01000436">
    <property type="protein sequence ID" value="OQX03021.1"/>
    <property type="molecule type" value="Genomic_DNA"/>
</dbReference>
<dbReference type="PANTHER" id="PTHR37625">
    <property type="entry name" value="OUTER MEMBRANE LIPOPROTEIN-RELATED"/>
    <property type="match status" value="1"/>
</dbReference>
<dbReference type="NCBIfam" id="TIGR03352">
    <property type="entry name" value="VI_chp_3"/>
    <property type="match status" value="1"/>
</dbReference>
<proteinExistence type="predicted"/>
<name>A0A1Y1QDF5_9GAMM</name>
<gene>
    <name evidence="1" type="ORF">BWK73_40810</name>
</gene>
<accession>A0A1Y1QDF5</accession>
<keyword evidence="1" id="KW-0449">Lipoprotein</keyword>
<organism evidence="1 2">
    <name type="scientific">Thiothrix lacustris</name>
    <dbReference type="NCBI Taxonomy" id="525917"/>
    <lineage>
        <taxon>Bacteria</taxon>
        <taxon>Pseudomonadati</taxon>
        <taxon>Pseudomonadota</taxon>
        <taxon>Gammaproteobacteria</taxon>
        <taxon>Thiotrichales</taxon>
        <taxon>Thiotrichaceae</taxon>
        <taxon>Thiothrix</taxon>
    </lineage>
</organism>
<dbReference type="AlphaFoldDB" id="A0A1Y1QDF5"/>
<dbReference type="PANTHER" id="PTHR37625:SF4">
    <property type="entry name" value="OUTER MEMBRANE LIPOPROTEIN"/>
    <property type="match status" value="1"/>
</dbReference>
<protein>
    <submittedName>
        <fullName evidence="1">Type VI secretion system-associated lipoprotein</fullName>
    </submittedName>
</protein>
<evidence type="ECO:0000313" key="1">
    <source>
        <dbReference type="EMBL" id="OQX03021.1"/>
    </source>
</evidence>
<dbReference type="Pfam" id="PF12790">
    <property type="entry name" value="T6SS-SciN"/>
    <property type="match status" value="1"/>
</dbReference>
<sequence>MKVFYKNLSVIFVSFMLHGCISDAIKDTGDILKNIASSEDDKKASKMSMMLYADDAANVNESNEPAPITVMVLQMTNDLKMITSDYASLTGDVKSTLGKTYLNHEEYIVQPGSFTNVEEFPIEKNAKYIGIVASYRSIEDAVWRGSVKIEDQGEQYAVHVVLSDDGLKVEVQ</sequence>
<evidence type="ECO:0000313" key="2">
    <source>
        <dbReference type="Proteomes" id="UP000192491"/>
    </source>
</evidence>
<comment type="caution">
    <text evidence="1">The sequence shown here is derived from an EMBL/GenBank/DDBJ whole genome shotgun (WGS) entry which is preliminary data.</text>
</comment>
<dbReference type="Gene3D" id="2.60.40.4150">
    <property type="entry name" value="Type VI secretion system, lipoprotein SciN"/>
    <property type="match status" value="1"/>
</dbReference>
<reference evidence="1 2" key="1">
    <citation type="submission" date="2017-01" db="EMBL/GenBank/DDBJ databases">
        <title>Novel large sulfur bacteria in the metagenomes of groundwater-fed chemosynthetic microbial mats in the Lake Huron basin.</title>
        <authorList>
            <person name="Sharrar A.M."/>
            <person name="Flood B.E."/>
            <person name="Bailey J.V."/>
            <person name="Jones D.S."/>
            <person name="Biddanda B."/>
            <person name="Ruberg S.A."/>
            <person name="Marcus D.N."/>
            <person name="Dick G.J."/>
        </authorList>
    </citation>
    <scope>NUCLEOTIDE SEQUENCE [LARGE SCALE GENOMIC DNA]</scope>
    <source>
        <strain evidence="1">A8</strain>
    </source>
</reference>
<dbReference type="Proteomes" id="UP000192491">
    <property type="component" value="Unassembled WGS sequence"/>
</dbReference>
<dbReference type="InterPro" id="IPR017734">
    <property type="entry name" value="T6SS_SciN"/>
</dbReference>